<dbReference type="InterPro" id="IPR002656">
    <property type="entry name" value="Acyl_transf_3_dom"/>
</dbReference>
<feature type="transmembrane region" description="Helical" evidence="1">
    <location>
        <begin position="125"/>
        <end position="141"/>
    </location>
</feature>
<feature type="transmembrane region" description="Helical" evidence="1">
    <location>
        <begin position="26"/>
        <end position="43"/>
    </location>
</feature>
<feature type="transmembrane region" description="Helical" evidence="1">
    <location>
        <begin position="85"/>
        <end position="105"/>
    </location>
</feature>
<feature type="transmembrane region" description="Helical" evidence="1">
    <location>
        <begin position="202"/>
        <end position="224"/>
    </location>
</feature>
<dbReference type="Proteomes" id="UP000630594">
    <property type="component" value="Unassembled WGS sequence"/>
</dbReference>
<feature type="transmembrane region" description="Helical" evidence="1">
    <location>
        <begin position="272"/>
        <end position="294"/>
    </location>
</feature>
<name>A0ABQ1QCA0_9ACTN</name>
<keyword evidence="4" id="KW-1185">Reference proteome</keyword>
<dbReference type="InterPro" id="IPR052734">
    <property type="entry name" value="Nod_factor_acetyltransferase"/>
</dbReference>
<organism evidence="3 4">
    <name type="scientific">Nocardioides daphniae</name>
    <dbReference type="NCBI Taxonomy" id="402297"/>
    <lineage>
        <taxon>Bacteria</taxon>
        <taxon>Bacillati</taxon>
        <taxon>Actinomycetota</taxon>
        <taxon>Actinomycetes</taxon>
        <taxon>Propionibacteriales</taxon>
        <taxon>Nocardioidaceae</taxon>
        <taxon>Nocardioides</taxon>
    </lineage>
</organism>
<feature type="transmembrane region" description="Helical" evidence="1">
    <location>
        <begin position="244"/>
        <end position="265"/>
    </location>
</feature>
<feature type="transmembrane region" description="Helical" evidence="1">
    <location>
        <begin position="55"/>
        <end position="73"/>
    </location>
</feature>
<keyword evidence="1" id="KW-1133">Transmembrane helix</keyword>
<dbReference type="RefSeq" id="WP_188421685.1">
    <property type="nucleotide sequence ID" value="NZ_BMCK01000003.1"/>
</dbReference>
<dbReference type="PANTHER" id="PTHR37312">
    <property type="entry name" value="MEMBRANE-BOUND ACYLTRANSFERASE YKRP-RELATED"/>
    <property type="match status" value="1"/>
</dbReference>
<feature type="domain" description="Acyltransferase 3" evidence="2">
    <location>
        <begin position="21"/>
        <end position="325"/>
    </location>
</feature>
<feature type="transmembrane region" description="Helical" evidence="1">
    <location>
        <begin position="306"/>
        <end position="326"/>
    </location>
</feature>
<evidence type="ECO:0000313" key="4">
    <source>
        <dbReference type="Proteomes" id="UP000630594"/>
    </source>
</evidence>
<reference evidence="4" key="1">
    <citation type="journal article" date="2019" name="Int. J. Syst. Evol. Microbiol.">
        <title>The Global Catalogue of Microorganisms (GCM) 10K type strain sequencing project: providing services to taxonomists for standard genome sequencing and annotation.</title>
        <authorList>
            <consortium name="The Broad Institute Genomics Platform"/>
            <consortium name="The Broad Institute Genome Sequencing Center for Infectious Disease"/>
            <person name="Wu L."/>
            <person name="Ma J."/>
        </authorList>
    </citation>
    <scope>NUCLEOTIDE SEQUENCE [LARGE SCALE GENOMIC DNA]</scope>
    <source>
        <strain evidence="4">CCM 7403</strain>
    </source>
</reference>
<evidence type="ECO:0000313" key="3">
    <source>
        <dbReference type="EMBL" id="GGD21125.1"/>
    </source>
</evidence>
<keyword evidence="1" id="KW-0472">Membrane</keyword>
<sequence>MPTVTSRPGREAASAPLRRDPWIDNAKTVLVTLVVVGHFLTIAPESAPAAHVYDFLYLFHIPAFVLVSGWTSRNATWSRRHLTQLVTVFLVPYLLLSTAMGWVRVNVSDDVSSLESLKPWWIDPSWPFWYLLAMVVWRLATPVVRRSWLWLPGAVALSLVVGRWDLPWLDLNRVIGFLPFYVLGVHLPGWLTVLLKRRVSVPFALVAMAGLWWFSAHTDTWFPTEWLYYRTPYGHLDASTEQGMAIRALLLGLGLVGALSVLALLPRRKHAITAMGAWTMVVYLLHGFVMQGVIALDLVDLLPDHAWTQVLAVVAFAVALAFFLGWPPVARRLSWIVDPVDAVRSLRRRRG</sequence>
<protein>
    <recommendedName>
        <fullName evidence="2">Acyltransferase 3 domain-containing protein</fullName>
    </recommendedName>
</protein>
<feature type="transmembrane region" description="Helical" evidence="1">
    <location>
        <begin position="148"/>
        <end position="164"/>
    </location>
</feature>
<comment type="caution">
    <text evidence="3">The sequence shown here is derived from an EMBL/GenBank/DDBJ whole genome shotgun (WGS) entry which is preliminary data.</text>
</comment>
<evidence type="ECO:0000256" key="1">
    <source>
        <dbReference type="SAM" id="Phobius"/>
    </source>
</evidence>
<proteinExistence type="predicted"/>
<keyword evidence="1" id="KW-0812">Transmembrane</keyword>
<feature type="transmembrane region" description="Helical" evidence="1">
    <location>
        <begin position="176"/>
        <end position="195"/>
    </location>
</feature>
<dbReference type="PANTHER" id="PTHR37312:SF1">
    <property type="entry name" value="MEMBRANE-BOUND ACYLTRANSFERASE YKRP-RELATED"/>
    <property type="match status" value="1"/>
</dbReference>
<gene>
    <name evidence="3" type="ORF">GCM10007231_20330</name>
</gene>
<evidence type="ECO:0000259" key="2">
    <source>
        <dbReference type="Pfam" id="PF01757"/>
    </source>
</evidence>
<dbReference type="EMBL" id="BMCK01000003">
    <property type="protein sequence ID" value="GGD21125.1"/>
    <property type="molecule type" value="Genomic_DNA"/>
</dbReference>
<accession>A0ABQ1QCA0</accession>
<dbReference type="Pfam" id="PF01757">
    <property type="entry name" value="Acyl_transf_3"/>
    <property type="match status" value="1"/>
</dbReference>